<evidence type="ECO:0000313" key="2">
    <source>
        <dbReference type="EMBL" id="PXY33912.1"/>
    </source>
</evidence>
<dbReference type="Proteomes" id="UP000247892">
    <property type="component" value="Unassembled WGS sequence"/>
</dbReference>
<protein>
    <recommendedName>
        <fullName evidence="4">ATP synthase protein I</fullName>
    </recommendedName>
</protein>
<feature type="transmembrane region" description="Helical" evidence="1">
    <location>
        <begin position="52"/>
        <end position="70"/>
    </location>
</feature>
<organism evidence="2 3">
    <name type="scientific">Prauserella flavalba</name>
    <dbReference type="NCBI Taxonomy" id="1477506"/>
    <lineage>
        <taxon>Bacteria</taxon>
        <taxon>Bacillati</taxon>
        <taxon>Actinomycetota</taxon>
        <taxon>Actinomycetes</taxon>
        <taxon>Pseudonocardiales</taxon>
        <taxon>Pseudonocardiaceae</taxon>
        <taxon>Prauserella</taxon>
    </lineage>
</organism>
<keyword evidence="1" id="KW-0812">Transmembrane</keyword>
<keyword evidence="3" id="KW-1185">Reference proteome</keyword>
<dbReference type="OrthoDB" id="5190621at2"/>
<feature type="transmembrane region" description="Helical" evidence="1">
    <location>
        <begin position="111"/>
        <end position="130"/>
    </location>
</feature>
<proteinExistence type="predicted"/>
<dbReference type="RefSeq" id="WP_110337831.1">
    <property type="nucleotide sequence ID" value="NZ_JBHVKT010000020.1"/>
</dbReference>
<evidence type="ECO:0008006" key="4">
    <source>
        <dbReference type="Google" id="ProtNLM"/>
    </source>
</evidence>
<sequence length="145" mass="15269">MSEQAETRNNKHAEQVTKLADAMLRTALWPAVGIVVIGAVVGLVWVGTAGLFGAFVGGAVAFASSLATLFMMRKSAAMDPMAVMAVALGGYVFKMLVIFGVMTLLRGVDALHTLSLAITMMAVILVWAGAEMVAFKRTKVPTIIP</sequence>
<comment type="caution">
    <text evidence="2">The sequence shown here is derived from an EMBL/GenBank/DDBJ whole genome shotgun (WGS) entry which is preliminary data.</text>
</comment>
<feature type="transmembrane region" description="Helical" evidence="1">
    <location>
        <begin position="82"/>
        <end position="105"/>
    </location>
</feature>
<reference evidence="2 3" key="1">
    <citation type="submission" date="2016-07" db="EMBL/GenBank/DDBJ databases">
        <title>Draft genome sequence of Prauserella sp. YIM 121212, isolated from alkaline soil.</title>
        <authorList>
            <person name="Ruckert C."/>
            <person name="Albersmeier A."/>
            <person name="Jiang C.-L."/>
            <person name="Jiang Y."/>
            <person name="Kalinowski J."/>
            <person name="Schneider O."/>
            <person name="Winkler A."/>
            <person name="Zotchev S.B."/>
        </authorList>
    </citation>
    <scope>NUCLEOTIDE SEQUENCE [LARGE SCALE GENOMIC DNA]</scope>
    <source>
        <strain evidence="2 3">YIM 121212</strain>
    </source>
</reference>
<accession>A0A318LRM8</accession>
<dbReference type="AlphaFoldDB" id="A0A318LRM8"/>
<keyword evidence="1" id="KW-0472">Membrane</keyword>
<keyword evidence="1" id="KW-1133">Transmembrane helix</keyword>
<gene>
    <name evidence="2" type="ORF">BA062_16960</name>
</gene>
<feature type="transmembrane region" description="Helical" evidence="1">
    <location>
        <begin position="27"/>
        <end position="46"/>
    </location>
</feature>
<evidence type="ECO:0000313" key="3">
    <source>
        <dbReference type="Proteomes" id="UP000247892"/>
    </source>
</evidence>
<evidence type="ECO:0000256" key="1">
    <source>
        <dbReference type="SAM" id="Phobius"/>
    </source>
</evidence>
<name>A0A318LRM8_9PSEU</name>
<dbReference type="EMBL" id="MASU01000006">
    <property type="protein sequence ID" value="PXY33912.1"/>
    <property type="molecule type" value="Genomic_DNA"/>
</dbReference>